<dbReference type="Proteomes" id="UP000886523">
    <property type="component" value="Unassembled WGS sequence"/>
</dbReference>
<proteinExistence type="predicted"/>
<feature type="non-terminal residue" evidence="2">
    <location>
        <position position="1"/>
    </location>
</feature>
<keyword evidence="3" id="KW-1185">Reference proteome</keyword>
<reference evidence="2" key="1">
    <citation type="journal article" date="2020" name="Nat. Commun.">
        <title>Large-scale genome sequencing of mycorrhizal fungi provides insights into the early evolution of symbiotic traits.</title>
        <authorList>
            <person name="Miyauchi S."/>
            <person name="Kiss E."/>
            <person name="Kuo A."/>
            <person name="Drula E."/>
            <person name="Kohler A."/>
            <person name="Sanchez-Garcia M."/>
            <person name="Morin E."/>
            <person name="Andreopoulos B."/>
            <person name="Barry K.W."/>
            <person name="Bonito G."/>
            <person name="Buee M."/>
            <person name="Carver A."/>
            <person name="Chen C."/>
            <person name="Cichocki N."/>
            <person name="Clum A."/>
            <person name="Culley D."/>
            <person name="Crous P.W."/>
            <person name="Fauchery L."/>
            <person name="Girlanda M."/>
            <person name="Hayes R.D."/>
            <person name="Keri Z."/>
            <person name="LaButti K."/>
            <person name="Lipzen A."/>
            <person name="Lombard V."/>
            <person name="Magnuson J."/>
            <person name="Maillard F."/>
            <person name="Murat C."/>
            <person name="Nolan M."/>
            <person name="Ohm R.A."/>
            <person name="Pangilinan J."/>
            <person name="Pereira M.F."/>
            <person name="Perotto S."/>
            <person name="Peter M."/>
            <person name="Pfister S."/>
            <person name="Riley R."/>
            <person name="Sitrit Y."/>
            <person name="Stielow J.B."/>
            <person name="Szollosi G."/>
            <person name="Zifcakova L."/>
            <person name="Stursova M."/>
            <person name="Spatafora J.W."/>
            <person name="Tedersoo L."/>
            <person name="Vaario L.M."/>
            <person name="Yamada A."/>
            <person name="Yan M."/>
            <person name="Wang P."/>
            <person name="Xu J."/>
            <person name="Bruns T."/>
            <person name="Baldrian P."/>
            <person name="Vilgalys R."/>
            <person name="Dunand C."/>
            <person name="Henrissat B."/>
            <person name="Grigoriev I.V."/>
            <person name="Hibbett D."/>
            <person name="Nagy L.G."/>
            <person name="Martin F.M."/>
        </authorList>
    </citation>
    <scope>NUCLEOTIDE SEQUENCE</scope>
    <source>
        <strain evidence="2">UP504</strain>
    </source>
</reference>
<accession>A0A9P6AJR6</accession>
<evidence type="ECO:0000256" key="1">
    <source>
        <dbReference type="SAM" id="MobiDB-lite"/>
    </source>
</evidence>
<organism evidence="2 3">
    <name type="scientific">Hydnum rufescens UP504</name>
    <dbReference type="NCBI Taxonomy" id="1448309"/>
    <lineage>
        <taxon>Eukaryota</taxon>
        <taxon>Fungi</taxon>
        <taxon>Dikarya</taxon>
        <taxon>Basidiomycota</taxon>
        <taxon>Agaricomycotina</taxon>
        <taxon>Agaricomycetes</taxon>
        <taxon>Cantharellales</taxon>
        <taxon>Hydnaceae</taxon>
        <taxon>Hydnum</taxon>
    </lineage>
</organism>
<dbReference type="AlphaFoldDB" id="A0A9P6AJR6"/>
<feature type="compositionally biased region" description="Polar residues" evidence="1">
    <location>
        <begin position="185"/>
        <end position="205"/>
    </location>
</feature>
<gene>
    <name evidence="2" type="ORF">BS47DRAFT_1352527</name>
</gene>
<name>A0A9P6AJR6_9AGAM</name>
<sequence length="404" mass="45521">MSVQRNAPSDLQNFEMSQNVYKCSDIQCLAELLLLHSVKTSSDSILAKSRASRVIRLLPNSRHHYGLVVQDILSEKIDSNERLLTALEAQQRVRMDYLKGATDVEPVHDILFPGLTENPISANEADWDWAREQVSGIQVKVDSLKPAVHDIPGGLEASAVDTDSQGSSAKRRRLNPSLRILIPSGASSSSPLQTPRSRPTVSSLQDRIQDIDADVSHLIAVELDEMEEGLRGAFDKHARRLRNLPPPVPLFQEENVEERLSKTMEQFQLESREEVSLLENEVARRRLRNSELEGLNRDLESRIIKHEQWVQEAAVFLEQLKSTPSPSSASESSLLSHPHIGQLVAPLQHNLVISARILMYGLLEGVWKDLHEVIGSRANDLLKDFERELKPTFQQTEEIFHALF</sequence>
<comment type="caution">
    <text evidence="2">The sequence shown here is derived from an EMBL/GenBank/DDBJ whole genome shotgun (WGS) entry which is preliminary data.</text>
</comment>
<protein>
    <submittedName>
        <fullName evidence="2">Uncharacterized protein</fullName>
    </submittedName>
</protein>
<feature type="region of interest" description="Disordered" evidence="1">
    <location>
        <begin position="152"/>
        <end position="205"/>
    </location>
</feature>
<dbReference type="EMBL" id="MU129104">
    <property type="protein sequence ID" value="KAF9506639.1"/>
    <property type="molecule type" value="Genomic_DNA"/>
</dbReference>
<evidence type="ECO:0000313" key="3">
    <source>
        <dbReference type="Proteomes" id="UP000886523"/>
    </source>
</evidence>
<evidence type="ECO:0000313" key="2">
    <source>
        <dbReference type="EMBL" id="KAF9506639.1"/>
    </source>
</evidence>